<evidence type="ECO:0000313" key="3">
    <source>
        <dbReference type="EMBL" id="KAF1847037.1"/>
    </source>
</evidence>
<dbReference type="InterPro" id="IPR043472">
    <property type="entry name" value="Macro_dom-like"/>
</dbReference>
<sequence length="505" mass="54562">MGRTEKSQGLAPPAIRKDMRAKQARHIVNKVVPATLASNARARRGAEDSELIVDPGPAVAFVKGEVKDEVDGGEDAGYVKRRGQGRRKAKGGGGEEVFDFRDGNTSRGKGRRKSMRKTDSLDEALSNLSVTSAPPPPSPDRDRRIRIISTDTLTAAHMLTFSSQYSNTEANPSKKAPNVCILNMASPLRPVLHGGVLTGATSQEETLCTRTTLLPSLKESFYRLPELGGIWTSDVLVLGSHLPLDNSKGELGPSEKYWIDVISAGMLRFPDLEDDGAGAKRLGRKDAEMVEAKMRAVLRIAASKGAKKLVLGAWGCGAYANPVPDVARAWRKVLDGATNPTSSKGKGTLGRETWPEVEAVIFAISNRKMAVDFAQAFGNDIEVEAGPGNTTEEEDEEVEEEDKEAEELRTRIQEMEGQLSKVWNPDLRSRMGVILETLKAQLRERGGATGNEDEIMGRTALPTNEDARSSAYDEQGMTAISSQADVGSDDDEEEDDGGEGKDLNG</sequence>
<comment type="caution">
    <text evidence="3">The sequence shown here is derived from an EMBL/GenBank/DDBJ whole genome shotgun (WGS) entry which is preliminary data.</text>
</comment>
<dbReference type="Gene3D" id="3.40.220.10">
    <property type="entry name" value="Leucine Aminopeptidase, subunit E, domain 1"/>
    <property type="match status" value="1"/>
</dbReference>
<dbReference type="AlphaFoldDB" id="A0A9P4GK10"/>
<evidence type="ECO:0000259" key="2">
    <source>
        <dbReference type="Pfam" id="PF10021"/>
    </source>
</evidence>
<feature type="compositionally biased region" description="Acidic residues" evidence="1">
    <location>
        <begin position="487"/>
        <end position="497"/>
    </location>
</feature>
<feature type="compositionally biased region" description="Acidic residues" evidence="1">
    <location>
        <begin position="391"/>
        <end position="402"/>
    </location>
</feature>
<organism evidence="3 4">
    <name type="scientific">Cucurbitaria berberidis CBS 394.84</name>
    <dbReference type="NCBI Taxonomy" id="1168544"/>
    <lineage>
        <taxon>Eukaryota</taxon>
        <taxon>Fungi</taxon>
        <taxon>Dikarya</taxon>
        <taxon>Ascomycota</taxon>
        <taxon>Pezizomycotina</taxon>
        <taxon>Dothideomycetes</taxon>
        <taxon>Pleosporomycetidae</taxon>
        <taxon>Pleosporales</taxon>
        <taxon>Pleosporineae</taxon>
        <taxon>Cucurbitariaceae</taxon>
        <taxon>Cucurbitaria</taxon>
    </lineage>
</organism>
<feature type="domain" description="Microbial-type PARG catalytic" evidence="2">
    <location>
        <begin position="119"/>
        <end position="223"/>
    </location>
</feature>
<name>A0A9P4GK10_9PLEO</name>
<reference evidence="3" key="1">
    <citation type="submission" date="2020-01" db="EMBL/GenBank/DDBJ databases">
        <authorList>
            <consortium name="DOE Joint Genome Institute"/>
            <person name="Haridas S."/>
            <person name="Albert R."/>
            <person name="Binder M."/>
            <person name="Bloem J."/>
            <person name="Labutti K."/>
            <person name="Salamov A."/>
            <person name="Andreopoulos B."/>
            <person name="Baker S.E."/>
            <person name="Barry K."/>
            <person name="Bills G."/>
            <person name="Bluhm B.H."/>
            <person name="Cannon C."/>
            <person name="Castanera R."/>
            <person name="Culley D.E."/>
            <person name="Daum C."/>
            <person name="Ezra D."/>
            <person name="Gonzalez J.B."/>
            <person name="Henrissat B."/>
            <person name="Kuo A."/>
            <person name="Liang C."/>
            <person name="Lipzen A."/>
            <person name="Lutzoni F."/>
            <person name="Magnuson J."/>
            <person name="Mondo S."/>
            <person name="Nolan M."/>
            <person name="Ohm R."/>
            <person name="Pangilinan J."/>
            <person name="Park H.-J."/>
            <person name="Ramirez L."/>
            <person name="Alfaro M."/>
            <person name="Sun H."/>
            <person name="Tritt A."/>
            <person name="Yoshinaga Y."/>
            <person name="Zwiers L.-H."/>
            <person name="Turgeon B.G."/>
            <person name="Goodwin S.B."/>
            <person name="Spatafora J.W."/>
            <person name="Crous P.W."/>
            <person name="Grigoriev I.V."/>
        </authorList>
    </citation>
    <scope>NUCLEOTIDE SEQUENCE</scope>
    <source>
        <strain evidence="3">CBS 394.84</strain>
    </source>
</reference>
<evidence type="ECO:0000313" key="4">
    <source>
        <dbReference type="Proteomes" id="UP000800039"/>
    </source>
</evidence>
<dbReference type="Proteomes" id="UP000800039">
    <property type="component" value="Unassembled WGS sequence"/>
</dbReference>
<dbReference type="OrthoDB" id="9985428at2759"/>
<dbReference type="PANTHER" id="PTHR35596">
    <property type="entry name" value="DUF2263 DOMAIN-CONTAINING PROTEIN"/>
    <property type="match status" value="1"/>
</dbReference>
<feature type="region of interest" description="Disordered" evidence="1">
    <location>
        <begin position="445"/>
        <end position="505"/>
    </location>
</feature>
<dbReference type="GeneID" id="63851896"/>
<dbReference type="InterPro" id="IPR012664">
    <property type="entry name" value="CHP02452"/>
</dbReference>
<keyword evidence="4" id="KW-1185">Reference proteome</keyword>
<accession>A0A9P4GK10</accession>
<gene>
    <name evidence="3" type="ORF">K460DRAFT_374193</name>
</gene>
<feature type="compositionally biased region" description="Basic residues" evidence="1">
    <location>
        <begin position="79"/>
        <end position="90"/>
    </location>
</feature>
<dbReference type="NCBIfam" id="TIGR02452">
    <property type="entry name" value="TIGR02452 family protein"/>
    <property type="match status" value="1"/>
</dbReference>
<feature type="region of interest" description="Disordered" evidence="1">
    <location>
        <begin position="1"/>
        <end position="22"/>
    </location>
</feature>
<dbReference type="SUPFAM" id="SSF52949">
    <property type="entry name" value="Macro domain-like"/>
    <property type="match status" value="1"/>
</dbReference>
<dbReference type="Pfam" id="PF10021">
    <property type="entry name" value="PARG_cat_microb"/>
    <property type="match status" value="1"/>
</dbReference>
<dbReference type="PANTHER" id="PTHR35596:SF1">
    <property type="entry name" value="MICROBIAL-TYPE PARG CATALYTIC DOMAIN-CONTAINING PROTEIN"/>
    <property type="match status" value="1"/>
</dbReference>
<proteinExistence type="predicted"/>
<dbReference type="EMBL" id="ML976615">
    <property type="protein sequence ID" value="KAF1847037.1"/>
    <property type="molecule type" value="Genomic_DNA"/>
</dbReference>
<dbReference type="RefSeq" id="XP_040789600.1">
    <property type="nucleotide sequence ID" value="XM_040934645.1"/>
</dbReference>
<evidence type="ECO:0000256" key="1">
    <source>
        <dbReference type="SAM" id="MobiDB-lite"/>
    </source>
</evidence>
<feature type="region of interest" description="Disordered" evidence="1">
    <location>
        <begin position="382"/>
        <end position="402"/>
    </location>
</feature>
<protein>
    <recommendedName>
        <fullName evidence="2">Microbial-type PARG catalytic domain-containing protein</fullName>
    </recommendedName>
</protein>
<feature type="region of interest" description="Disordered" evidence="1">
    <location>
        <begin position="70"/>
        <end position="143"/>
    </location>
</feature>
<dbReference type="InterPro" id="IPR019261">
    <property type="entry name" value="PARG_cat_microbial"/>
</dbReference>